<accession>A0A0R2KBR8</accession>
<dbReference type="PATRIC" id="fig|89059.3.peg.204"/>
<dbReference type="OrthoDB" id="252349at2"/>
<comment type="caution">
    <text evidence="3">The sequence shown here is derived from an EMBL/GenBank/DDBJ whole genome shotgun (WGS) entry which is preliminary data.</text>
</comment>
<protein>
    <submittedName>
        <fullName evidence="3">GDSL-like Lipase acylhydrolase</fullName>
    </submittedName>
</protein>
<feature type="transmembrane region" description="Helical" evidence="1">
    <location>
        <begin position="7"/>
        <end position="29"/>
    </location>
</feature>
<dbReference type="Proteomes" id="UP000051491">
    <property type="component" value="Unassembled WGS sequence"/>
</dbReference>
<keyword evidence="1" id="KW-0472">Membrane</keyword>
<keyword evidence="3" id="KW-0378">Hydrolase</keyword>
<dbReference type="STRING" id="89059.LAC1533_1216"/>
<evidence type="ECO:0000313" key="3">
    <source>
        <dbReference type="EMBL" id="KRN86911.1"/>
    </source>
</evidence>
<dbReference type="PANTHER" id="PTHR30383:SF27">
    <property type="entry name" value="SPORE GERMINATION LIPASE LIPC"/>
    <property type="match status" value="1"/>
</dbReference>
<feature type="domain" description="SGNH hydrolase-type esterase" evidence="2">
    <location>
        <begin position="63"/>
        <end position="294"/>
    </location>
</feature>
<evidence type="ECO:0000259" key="2">
    <source>
        <dbReference type="Pfam" id="PF13472"/>
    </source>
</evidence>
<dbReference type="PANTHER" id="PTHR30383">
    <property type="entry name" value="THIOESTERASE 1/PROTEASE 1/LYSOPHOSPHOLIPASE L1"/>
    <property type="match status" value="1"/>
</dbReference>
<evidence type="ECO:0000256" key="1">
    <source>
        <dbReference type="SAM" id="Phobius"/>
    </source>
</evidence>
<proteinExistence type="predicted"/>
<dbReference type="InterPro" id="IPR051532">
    <property type="entry name" value="Ester_Hydrolysis_Enzymes"/>
</dbReference>
<dbReference type="EMBL" id="JQBK01000011">
    <property type="protein sequence ID" value="KRN86911.1"/>
    <property type="molecule type" value="Genomic_DNA"/>
</dbReference>
<evidence type="ECO:0000313" key="4">
    <source>
        <dbReference type="Proteomes" id="UP000051491"/>
    </source>
</evidence>
<dbReference type="AlphaFoldDB" id="A0A0R2KBR8"/>
<dbReference type="InterPro" id="IPR013830">
    <property type="entry name" value="SGNH_hydro"/>
</dbReference>
<dbReference type="Gene3D" id="3.40.50.1110">
    <property type="entry name" value="SGNH hydrolase"/>
    <property type="match status" value="1"/>
</dbReference>
<keyword evidence="1" id="KW-0812">Transmembrane</keyword>
<sequence length="315" mass="36011">MKKITEISKFLITLLALSCIFFGIFYFLARPHLDQSSQPEQTAHTEAKKHKETKLTDLTVVGLGDSLTYGVGDTQERGGYVYLLKQKLLKNDAKSVTDFNFGKTGDTTTQIKQRQDSQAEIKQQLKKADVITVTAGGNDLMHVLQNNFQTISSNHFNDSMQRAKGSYRLNMTALLKDIRATNSKAPIFLFSVYDPFYVYFPGITALQKYTSQWNKVAAEQVKQLDSTYFVDVERQLSEGQYYGKSKVNLKKSTNADLSQADDKNLEKLLSDPKEKNDYLSAEDHFHPNDDGYQLMTKKLYKTMLKHKETWFKETQ</sequence>
<dbReference type="GO" id="GO:0004622">
    <property type="term" value="F:phosphatidylcholine lysophospholipase activity"/>
    <property type="evidence" value="ECO:0007669"/>
    <property type="project" value="TreeGrafter"/>
</dbReference>
<dbReference type="SUPFAM" id="SSF52266">
    <property type="entry name" value="SGNH hydrolase"/>
    <property type="match status" value="1"/>
</dbReference>
<dbReference type="InterPro" id="IPR036514">
    <property type="entry name" value="SGNH_hydro_sf"/>
</dbReference>
<reference evidence="3 4" key="1">
    <citation type="journal article" date="2015" name="Genome Announc.">
        <title>Expanding the biotechnology potential of lactobacilli through comparative genomics of 213 strains and associated genera.</title>
        <authorList>
            <person name="Sun Z."/>
            <person name="Harris H.M."/>
            <person name="McCann A."/>
            <person name="Guo C."/>
            <person name="Argimon S."/>
            <person name="Zhang W."/>
            <person name="Yang X."/>
            <person name="Jeffery I.B."/>
            <person name="Cooney J.C."/>
            <person name="Kagawa T.F."/>
            <person name="Liu W."/>
            <person name="Song Y."/>
            <person name="Salvetti E."/>
            <person name="Wrobel A."/>
            <person name="Rasinkangas P."/>
            <person name="Parkhill J."/>
            <person name="Rea M.C."/>
            <person name="O'Sullivan O."/>
            <person name="Ritari J."/>
            <person name="Douillard F.P."/>
            <person name="Paul Ross R."/>
            <person name="Yang R."/>
            <person name="Briner A.E."/>
            <person name="Felis G.E."/>
            <person name="de Vos W.M."/>
            <person name="Barrangou R."/>
            <person name="Klaenhammer T.R."/>
            <person name="Caufield P.W."/>
            <person name="Cui Y."/>
            <person name="Zhang H."/>
            <person name="O'Toole P.W."/>
        </authorList>
    </citation>
    <scope>NUCLEOTIDE SEQUENCE [LARGE SCALE GENOMIC DNA]</scope>
    <source>
        <strain evidence="3 4">DSM 15353</strain>
    </source>
</reference>
<keyword evidence="1" id="KW-1133">Transmembrane helix</keyword>
<dbReference type="Pfam" id="PF13472">
    <property type="entry name" value="Lipase_GDSL_2"/>
    <property type="match status" value="1"/>
</dbReference>
<dbReference type="RefSeq" id="WP_010494125.1">
    <property type="nucleotide sequence ID" value="NZ_JQBK01000011.1"/>
</dbReference>
<organism evidence="3 4">
    <name type="scientific">Ligilactobacillus acidipiscis</name>
    <dbReference type="NCBI Taxonomy" id="89059"/>
    <lineage>
        <taxon>Bacteria</taxon>
        <taxon>Bacillati</taxon>
        <taxon>Bacillota</taxon>
        <taxon>Bacilli</taxon>
        <taxon>Lactobacillales</taxon>
        <taxon>Lactobacillaceae</taxon>
        <taxon>Ligilactobacillus</taxon>
    </lineage>
</organism>
<gene>
    <name evidence="3" type="ORF">IV43_GL000199</name>
</gene>
<name>A0A0R2KBR8_9LACO</name>
<dbReference type="CDD" id="cd04506">
    <property type="entry name" value="SGNH_hydrolase_YpmR_like"/>
    <property type="match status" value="1"/>
</dbReference>